<evidence type="ECO:0000256" key="10">
    <source>
        <dbReference type="ARBA" id="ARBA00023180"/>
    </source>
</evidence>
<dbReference type="InterPro" id="IPR029044">
    <property type="entry name" value="Nucleotide-diphossugar_trans"/>
</dbReference>
<dbReference type="SUPFAM" id="SSF53448">
    <property type="entry name" value="Nucleotide-diphospho-sugar transferases"/>
    <property type="match status" value="1"/>
</dbReference>
<reference evidence="11 12" key="1">
    <citation type="submission" date="2015-10" db="EMBL/GenBank/DDBJ databases">
        <title>Draft genomes sequences of Candida glabrata isolates 1A, 1B, 2A, 2B, 3A and 3B.</title>
        <authorList>
            <person name="Haavelsrud O.E."/>
            <person name="Gaustad P."/>
        </authorList>
    </citation>
    <scope>NUCLEOTIDE SEQUENCE [LARGE SCALE GENOMIC DNA]</scope>
    <source>
        <strain evidence="11">910700640</strain>
    </source>
</reference>
<keyword evidence="10" id="KW-0325">Glycoprotein</keyword>
<evidence type="ECO:0000256" key="4">
    <source>
        <dbReference type="ARBA" id="ARBA00022679"/>
    </source>
</evidence>
<evidence type="ECO:0000256" key="6">
    <source>
        <dbReference type="ARBA" id="ARBA00022968"/>
    </source>
</evidence>
<dbReference type="PANTHER" id="PTHR31646:SF1">
    <property type="entry name" value="ALPHA-1,2-MANNOSYLTRANSFERASE MNN2"/>
    <property type="match status" value="1"/>
</dbReference>
<dbReference type="PANTHER" id="PTHR31646">
    <property type="entry name" value="ALPHA-1,2-MANNOSYLTRANSFERASE MNN2"/>
    <property type="match status" value="1"/>
</dbReference>
<name>A0A0W0D087_CANGB</name>
<evidence type="ECO:0000256" key="7">
    <source>
        <dbReference type="ARBA" id="ARBA00022989"/>
    </source>
</evidence>
<dbReference type="VEuPathDB" id="FungiDB:GVI51_I04279"/>
<dbReference type="InterPro" id="IPR022751">
    <property type="entry name" value="Alpha_mannosyltransferase"/>
</dbReference>
<comment type="similarity">
    <text evidence="3">Belongs to the MNN1/MNT family.</text>
</comment>
<dbReference type="AlphaFoldDB" id="A0A0W0D087"/>
<proteinExistence type="inferred from homology"/>
<keyword evidence="4 11" id="KW-0808">Transferase</keyword>
<dbReference type="GO" id="GO:0000139">
    <property type="term" value="C:Golgi membrane"/>
    <property type="evidence" value="ECO:0007669"/>
    <property type="project" value="UniProtKB-SubCell"/>
</dbReference>
<dbReference type="GO" id="GO:0000026">
    <property type="term" value="F:alpha-1,2-mannosyltransferase activity"/>
    <property type="evidence" value="ECO:0007669"/>
    <property type="project" value="EnsemblFungi"/>
</dbReference>
<keyword evidence="6" id="KW-0735">Signal-anchor</keyword>
<dbReference type="OrthoDB" id="430354at2759"/>
<keyword evidence="8" id="KW-0333">Golgi apparatus</keyword>
<organism evidence="11 12">
    <name type="scientific">Candida glabrata</name>
    <name type="common">Yeast</name>
    <name type="synonym">Torulopsis glabrata</name>
    <dbReference type="NCBI Taxonomy" id="5478"/>
    <lineage>
        <taxon>Eukaryota</taxon>
        <taxon>Fungi</taxon>
        <taxon>Dikarya</taxon>
        <taxon>Ascomycota</taxon>
        <taxon>Saccharomycotina</taxon>
        <taxon>Saccharomycetes</taxon>
        <taxon>Saccharomycetales</taxon>
        <taxon>Saccharomycetaceae</taxon>
        <taxon>Nakaseomyces</taxon>
    </lineage>
</organism>
<evidence type="ECO:0000256" key="5">
    <source>
        <dbReference type="ARBA" id="ARBA00022692"/>
    </source>
</evidence>
<protein>
    <submittedName>
        <fullName evidence="11">Alpha-1,2-mannosyltransferase MNN2</fullName>
    </submittedName>
</protein>
<dbReference type="VEuPathDB" id="FungiDB:GWK60_L04279"/>
<sequence>MFNRRFAKLVKLVLITVSIVGGLYYLSGFIDGDTSAALGNRLSQEYMDSFWKTYDSSKSSYGSSLLGGSGEKGETDFRSPEAKLKIKDFYKTVFEHILDYSPAGKTAREFDDSCFDSGDISTRPDSYKNWKKLSYHQLSHCMKISPSEINHLRGNHKSYVDKINELVLPKGSYKGEGIVTVGGGKFTLMALTMIKALRTLGTTLPVEVFIPPDEGESTFCESVLPQYNAKCIYISDILPDDMIQKFTFKGYQFKSLAMITSSFENLLLLDADNIPVKKIDHIFESQIFRSAGLILWPDFWRRTTMPAYYEIANLPYNQNKRVRNAFDDITPPEVYTKPDGDLSEVPFHDMEGTLPDPSTESGQLLISKAKHLPTLLLSLYYNVNGPNWYYPIFSQRTAGEGDKETFISAASFYSLSYYQVKTSVGVDGYFRHDGSGYRGVGMLQHDFIQDSKQYMEAFEYSNTKYNNLRSEKGSISYDPSYDPNEFFDKFFSRKKPDGGDESKADVMFVHCNLPKFDPYVSWDTNDLVYQTKHFRSFNNKKVIAQFDIELENFKFFNETLCPYENGKGKFKYLDNKLSEERWPQMCDYISKRLQYLKESHNEALGLEKATEA</sequence>
<comment type="pathway">
    <text evidence="2">Protein modification; protein glycosylation.</text>
</comment>
<accession>A0A0W0D087</accession>
<gene>
    <name evidence="11" type="ORF">AO440_002530</name>
</gene>
<comment type="caution">
    <text evidence="11">The sequence shown here is derived from an EMBL/GenBank/DDBJ whole genome shotgun (WGS) entry which is preliminary data.</text>
</comment>
<evidence type="ECO:0000256" key="2">
    <source>
        <dbReference type="ARBA" id="ARBA00004922"/>
    </source>
</evidence>
<keyword evidence="11" id="KW-0328">Glycosyltransferase</keyword>
<comment type="subcellular location">
    <subcellularLocation>
        <location evidence="1">Golgi apparatus membrane</location>
        <topology evidence="1">Single-pass type II membrane protein</topology>
    </subcellularLocation>
</comment>
<dbReference type="Pfam" id="PF11051">
    <property type="entry name" value="Mannosyl_trans3"/>
    <property type="match status" value="1"/>
</dbReference>
<dbReference type="EMBL" id="LLZZ01000112">
    <property type="protein sequence ID" value="KTB05773.1"/>
    <property type="molecule type" value="Genomic_DNA"/>
</dbReference>
<dbReference type="GO" id="GO:0046354">
    <property type="term" value="P:mannan biosynthetic process"/>
    <property type="evidence" value="ECO:0007669"/>
    <property type="project" value="TreeGrafter"/>
</dbReference>
<dbReference type="Proteomes" id="UP000054886">
    <property type="component" value="Unassembled WGS sequence"/>
</dbReference>
<evidence type="ECO:0000256" key="3">
    <source>
        <dbReference type="ARBA" id="ARBA00009105"/>
    </source>
</evidence>
<dbReference type="VEuPathDB" id="FungiDB:B1J91_I04532g"/>
<evidence type="ECO:0000313" key="11">
    <source>
        <dbReference type="EMBL" id="KTB05773.1"/>
    </source>
</evidence>
<dbReference type="Gene3D" id="3.90.550.10">
    <property type="entry name" value="Spore Coat Polysaccharide Biosynthesis Protein SpsA, Chain A"/>
    <property type="match status" value="1"/>
</dbReference>
<evidence type="ECO:0000313" key="12">
    <source>
        <dbReference type="Proteomes" id="UP000054886"/>
    </source>
</evidence>
<evidence type="ECO:0000256" key="9">
    <source>
        <dbReference type="ARBA" id="ARBA00023136"/>
    </source>
</evidence>
<dbReference type="VEuPathDB" id="FungiDB:CAGL0I04532g"/>
<keyword evidence="9" id="KW-0472">Membrane</keyword>
<keyword evidence="5" id="KW-0812">Transmembrane</keyword>
<evidence type="ECO:0000256" key="1">
    <source>
        <dbReference type="ARBA" id="ARBA00004323"/>
    </source>
</evidence>
<dbReference type="FunFam" id="3.90.550.10:FF:000177">
    <property type="entry name" value="MNN5p Alpha-1,2-mannosyltransferase"/>
    <property type="match status" value="1"/>
</dbReference>
<evidence type="ECO:0000256" key="8">
    <source>
        <dbReference type="ARBA" id="ARBA00023034"/>
    </source>
</evidence>
<keyword evidence="7" id="KW-1133">Transmembrane helix</keyword>